<dbReference type="InterPro" id="IPR056167">
    <property type="entry name" value="A-sol_ELP1"/>
</dbReference>
<comment type="caution">
    <text evidence="12">The sequence shown here is derived from an EMBL/GenBank/DDBJ whole genome shotgun (WGS) entry which is preliminary data.</text>
</comment>
<dbReference type="Pfam" id="PF23797">
    <property type="entry name" value="Beta-prop_ELP1_2nd"/>
    <property type="match status" value="1"/>
</dbReference>
<proteinExistence type="inferred from homology"/>
<dbReference type="SUPFAM" id="SSF82171">
    <property type="entry name" value="DPP6 N-terminal domain-like"/>
    <property type="match status" value="1"/>
</dbReference>
<feature type="transmembrane region" description="Helical" evidence="7">
    <location>
        <begin position="1355"/>
        <end position="1375"/>
    </location>
</feature>
<dbReference type="PANTHER" id="PTHR12747:SF0">
    <property type="entry name" value="ELONGATOR COMPLEX PROTEIN 1"/>
    <property type="match status" value="1"/>
</dbReference>
<dbReference type="Pfam" id="PF09775">
    <property type="entry name" value="Keratin_assoc"/>
    <property type="match status" value="1"/>
</dbReference>
<protein>
    <recommendedName>
        <fullName evidence="5">Elongator complex protein 1</fullName>
    </recommendedName>
</protein>
<dbReference type="EMBL" id="CAJFCV020000001">
    <property type="protein sequence ID" value="CAG9090083.1"/>
    <property type="molecule type" value="Genomic_DNA"/>
</dbReference>
<dbReference type="Pfam" id="PF23936">
    <property type="entry name" value="HB_ELP1"/>
    <property type="match status" value="1"/>
</dbReference>
<dbReference type="Pfam" id="PF04762">
    <property type="entry name" value="Beta-prop_ELP1_1st"/>
    <property type="match status" value="1"/>
</dbReference>
<dbReference type="OrthoDB" id="40048at2759"/>
<keyword evidence="7" id="KW-0812">Transmembrane</keyword>
<feature type="transmembrane region" description="Helical" evidence="7">
    <location>
        <begin position="1328"/>
        <end position="1348"/>
    </location>
</feature>
<comment type="similarity">
    <text evidence="2 5">Belongs to the ELP1/IKA1 family.</text>
</comment>
<dbReference type="Proteomes" id="UP000582659">
    <property type="component" value="Unassembled WGS sequence"/>
</dbReference>
<evidence type="ECO:0000256" key="1">
    <source>
        <dbReference type="ARBA" id="ARBA00005043"/>
    </source>
</evidence>
<keyword evidence="5" id="KW-0539">Nucleus</keyword>
<dbReference type="GO" id="GO:0033588">
    <property type="term" value="C:elongator holoenzyme complex"/>
    <property type="evidence" value="ECO:0007669"/>
    <property type="project" value="InterPro"/>
</dbReference>
<feature type="domain" description="ELP1 N-terminal second beta-propeller" evidence="9">
    <location>
        <begin position="384"/>
        <end position="617"/>
    </location>
</feature>
<dbReference type="SMR" id="A0A7I8XMB3"/>
<feature type="domain" description="ELP1 first N-terminal beta-propeller" evidence="8">
    <location>
        <begin position="1"/>
        <end position="332"/>
    </location>
</feature>
<evidence type="ECO:0000259" key="9">
    <source>
        <dbReference type="Pfam" id="PF23797"/>
    </source>
</evidence>
<evidence type="ECO:0000259" key="11">
    <source>
        <dbReference type="Pfam" id="PF23936"/>
    </source>
</evidence>
<keyword evidence="3 5" id="KW-0963">Cytoplasm</keyword>
<reference evidence="12" key="1">
    <citation type="submission" date="2020-09" db="EMBL/GenBank/DDBJ databases">
        <authorList>
            <person name="Kikuchi T."/>
        </authorList>
    </citation>
    <scope>NUCLEOTIDE SEQUENCE</scope>
    <source>
        <strain evidence="12">Ka4C1</strain>
    </source>
</reference>
<keyword evidence="4" id="KW-0819">tRNA processing</keyword>
<evidence type="ECO:0000256" key="6">
    <source>
        <dbReference type="SAM" id="MobiDB-lite"/>
    </source>
</evidence>
<feature type="transmembrane region" description="Helical" evidence="7">
    <location>
        <begin position="1298"/>
        <end position="1316"/>
    </location>
</feature>
<keyword evidence="13" id="KW-1185">Reference proteome</keyword>
<evidence type="ECO:0000259" key="8">
    <source>
        <dbReference type="Pfam" id="PF04762"/>
    </source>
</evidence>
<dbReference type="Proteomes" id="UP000659654">
    <property type="component" value="Unassembled WGS sequence"/>
</dbReference>
<dbReference type="GO" id="GO:0005829">
    <property type="term" value="C:cytosol"/>
    <property type="evidence" value="ECO:0007669"/>
    <property type="project" value="TreeGrafter"/>
</dbReference>
<feature type="domain" description="ELP1 alpha-solenoid" evidence="10">
    <location>
        <begin position="642"/>
        <end position="851"/>
    </location>
</feature>
<evidence type="ECO:0000256" key="3">
    <source>
        <dbReference type="ARBA" id="ARBA00022490"/>
    </source>
</evidence>
<dbReference type="InterPro" id="IPR056164">
    <property type="entry name" value="Beta-prop_ELP1_1st"/>
</dbReference>
<evidence type="ECO:0000313" key="12">
    <source>
        <dbReference type="EMBL" id="CAD5212242.1"/>
    </source>
</evidence>
<dbReference type="InterPro" id="IPR006849">
    <property type="entry name" value="Elp1"/>
</dbReference>
<evidence type="ECO:0000256" key="4">
    <source>
        <dbReference type="ARBA" id="ARBA00022694"/>
    </source>
</evidence>
<dbReference type="InterPro" id="IPR056165">
    <property type="entry name" value="Beta-prop_ELP1_2nd"/>
</dbReference>
<comment type="pathway">
    <text evidence="1">tRNA modification; 5-methoxycarbonylmethyl-2-thiouridine-tRNA biosynthesis.</text>
</comment>
<keyword evidence="7" id="KW-0472">Membrane</keyword>
<gene>
    <name evidence="12" type="ORF">BXYJ_LOCUS2822</name>
</gene>
<organism evidence="12 13">
    <name type="scientific">Bursaphelenchus xylophilus</name>
    <name type="common">Pinewood nematode worm</name>
    <name type="synonym">Aphelenchoides xylophilus</name>
    <dbReference type="NCBI Taxonomy" id="6326"/>
    <lineage>
        <taxon>Eukaryota</taxon>
        <taxon>Metazoa</taxon>
        <taxon>Ecdysozoa</taxon>
        <taxon>Nematoda</taxon>
        <taxon>Chromadorea</taxon>
        <taxon>Rhabditida</taxon>
        <taxon>Tylenchina</taxon>
        <taxon>Tylenchomorpha</taxon>
        <taxon>Aphelenchoidea</taxon>
        <taxon>Aphelenchoididae</taxon>
        <taxon>Bursaphelenchus</taxon>
    </lineage>
</organism>
<evidence type="ECO:0000256" key="5">
    <source>
        <dbReference type="PIRNR" id="PIRNR017233"/>
    </source>
</evidence>
<keyword evidence="7" id="KW-1133">Transmembrane helix</keyword>
<feature type="compositionally biased region" description="Low complexity" evidence="6">
    <location>
        <begin position="1105"/>
        <end position="1117"/>
    </location>
</feature>
<dbReference type="GO" id="GO:0000049">
    <property type="term" value="F:tRNA binding"/>
    <property type="evidence" value="ECO:0007669"/>
    <property type="project" value="TreeGrafter"/>
</dbReference>
<dbReference type="PIRSF" id="PIRSF017233">
    <property type="entry name" value="IKAP"/>
    <property type="match status" value="1"/>
</dbReference>
<dbReference type="GO" id="GO:0005634">
    <property type="term" value="C:nucleus"/>
    <property type="evidence" value="ECO:0007669"/>
    <property type="project" value="UniProtKB-SubCell"/>
</dbReference>
<comment type="function">
    <text evidence="5">Component of the elongator complex which is required for multiple tRNA modifications, including mcm5U (5-methoxycarbonylmethyl uridine), mcm5s2U (5-methoxycarbonylmethyl-2-thiouridine), and ncm5U (5-carbamoylmethyl uridine). The elongator complex catalyzes formation of carboxymethyluridine in the wobble base at position 34 in tRNAs.</text>
</comment>
<evidence type="ECO:0000256" key="2">
    <source>
        <dbReference type="ARBA" id="ARBA00006086"/>
    </source>
</evidence>
<dbReference type="UniPathway" id="UPA00988"/>
<dbReference type="InterPro" id="IPR056169">
    <property type="entry name" value="HB_ELP1"/>
</dbReference>
<feature type="domain" description="ELP1 three-helical bundle" evidence="11">
    <location>
        <begin position="1049"/>
        <end position="1196"/>
    </location>
</feature>
<evidence type="ECO:0000259" key="10">
    <source>
        <dbReference type="Pfam" id="PF23925"/>
    </source>
</evidence>
<sequence>MRNLHLYKVIETSSDEVKLQTKEASHFTVDTRTGQIFFITQKKLIGVQNGQITSDYEFDSSIAHEGPVVCFDYLPDTDELFWIYQNGHCFRMSVEEWEAVEDTGVLFEPAWGAAWSPGYQNLVVVTENTVLLLSRELDVVSEAEVRPNYAGKEELQTIGWGSKETQFQGSAGKSAREVADRDRQLTQILPYDQEKFKTLVRWRADGQIIAISSVEQVENGNFARRIRIWDGELNFLALCDPLSGIEPTLEVLPSRNLFVTSRTNIDNQVRSLWFYEQNGQYRRHFEVPNSNKMHLKTIQTNCDGSILALVFEKEQNRSELQFWTMSNAQWTQKLTYRFECSIIYTIFSQEFASNFQFMTSEGVTVSFDMGFAYNSENGRVVSVNGDILRLTDLNKAPIPPPMSHYQHQLESPISSISLDKNGVISILDADWNLKLLSVEWKEKEVITAGEDKISDCDFVYNVKVVDSKKISFISLKNGEYKVEIVDLDSKQRRALAAFSEPILYQHVDGEDVYAITEKGRCFVKKLQEQSPKILFETNLADFFNWTYIGNGRLLGISPNFNLYVNDQSLVQNCSSFSLNGNLCLFTTFEHKLHVLDVCSEKKKPDEGRKVERGAVVVGHEGQNGTKCWLQMPRGNLEGIHPRFLTLTTLKQLLDNKKYLEAAIQMRKHRINMNLIIDHDQQAFFDNAKEFLDQFSPHVELHIDILQLIILGLEEENCTNTVFREHYEERPKCPGKVEKVATELEKVIRKKLDATEKNEMLYLTLLSCLVRKTTKNSATTALLDLKERSSKVSSADERTRLLSSSLRHLSYIVDPNQLFEAALRTFDLNILSMIADKLQKDPKEYIPLIKRLKGLEPENYRRFHVCLLLEDWPQALDYISKVPERFEECCEHIKQYGLYARAIRLFKGSDKYKEICALSADFYYKKAKFTDAAFLYKKSEQFEKALQAFESAQNVEDYCNLYEEIGTLPKTRFELGLKKMAVQLEQKGRTEEAAEALIRLEKEKSATENFENFEKIAQLLAAAGKWRKIVGLGRRIPEEIKLSIFTMKVDQLVTLFLSQTHQIQEHQTRLLELRESKQKHLNAWIEAQGDEAFDCAQSETTSIASSMISQASRMSSASSRRRKNVDKKKSVIKKGSQYEDAAILLALKSLYQNVDSNQEEVSELLRALVDMDLLAEASNLQETFENLINMCNSKKNSIWPEYLKAKDLPGPIFETFRCEDGIVRLPEANSMPPRFQLTEELMPPKIRTNFSWKLDMLQTHGTMPDHPRSALLSVLGLSAVAVVSQIFKGFLADSQQGTLIGGGLGAVFYLFTLSFISNTKLTLQGSHCASGILEVVVALIATAALAATIHRVSVTVSLLFSIILTVFLTSLSQNYYHSAVAAPLIQKKKK</sequence>
<evidence type="ECO:0000313" key="13">
    <source>
        <dbReference type="Proteomes" id="UP000659654"/>
    </source>
</evidence>
<comment type="subcellular location">
    <subcellularLocation>
        <location evidence="5">Cytoplasm</location>
    </subcellularLocation>
    <subcellularLocation>
        <location evidence="5">Nucleus</location>
    </subcellularLocation>
</comment>
<dbReference type="GO" id="GO:0002926">
    <property type="term" value="P:tRNA wobble base 5-methoxycarbonylmethyl-2-thiouridinylation"/>
    <property type="evidence" value="ECO:0007669"/>
    <property type="project" value="TreeGrafter"/>
</dbReference>
<accession>A0A7I8XMB3</accession>
<dbReference type="EMBL" id="CAJFDI010000001">
    <property type="protein sequence ID" value="CAD5212242.1"/>
    <property type="molecule type" value="Genomic_DNA"/>
</dbReference>
<evidence type="ECO:0000256" key="7">
    <source>
        <dbReference type="SAM" id="Phobius"/>
    </source>
</evidence>
<dbReference type="InterPro" id="IPR018614">
    <property type="entry name" value="KRTCAP2"/>
</dbReference>
<dbReference type="PANTHER" id="PTHR12747">
    <property type="entry name" value="ELONGATOR COMPLEX PROTEIN 1"/>
    <property type="match status" value="1"/>
</dbReference>
<name>A0A7I8XMB3_BURXY</name>
<dbReference type="Pfam" id="PF23925">
    <property type="entry name" value="A-sol_ELP1"/>
    <property type="match status" value="1"/>
</dbReference>
<feature type="region of interest" description="Disordered" evidence="6">
    <location>
        <begin position="1105"/>
        <end position="1125"/>
    </location>
</feature>